<organism evidence="1 2">
    <name type="scientific">Pseudomonas silesiensis</name>
    <dbReference type="NCBI Taxonomy" id="1853130"/>
    <lineage>
        <taxon>Bacteria</taxon>
        <taxon>Pseudomonadati</taxon>
        <taxon>Pseudomonadota</taxon>
        <taxon>Gammaproteobacteria</taxon>
        <taxon>Pseudomonadales</taxon>
        <taxon>Pseudomonadaceae</taxon>
        <taxon>Pseudomonas</taxon>
    </lineage>
</organism>
<dbReference type="Gene3D" id="3.40.50.2300">
    <property type="match status" value="1"/>
</dbReference>
<dbReference type="AlphaFoldDB" id="A0A191YWP9"/>
<dbReference type="SUPFAM" id="SSF52172">
    <property type="entry name" value="CheY-like"/>
    <property type="match status" value="1"/>
</dbReference>
<reference evidence="1 2" key="1">
    <citation type="journal article" date="2018" name="Syst. Appl. Microbiol.">
        <title>Pseudomonas silesiensis sp. nov. strain A3T isolated from a biological pesticide sewage treatment plant and analysis of the complete genome sequence.</title>
        <authorList>
            <person name="Kaminski M.A."/>
            <person name="Furmanczyk E.M."/>
            <person name="Sobczak A."/>
            <person name="Dziembowski A."/>
            <person name="Lipinski L."/>
        </authorList>
    </citation>
    <scope>NUCLEOTIDE SEQUENCE [LARGE SCALE GENOMIC DNA]</scope>
    <source>
        <strain evidence="1 2">A3</strain>
    </source>
</reference>
<dbReference type="InterPro" id="IPR011006">
    <property type="entry name" value="CheY-like_superfamily"/>
</dbReference>
<keyword evidence="2" id="KW-1185">Reference proteome</keyword>
<evidence type="ECO:0000313" key="2">
    <source>
        <dbReference type="Proteomes" id="UP000078354"/>
    </source>
</evidence>
<protein>
    <submittedName>
        <fullName evidence="1">Chemotaxis protein CheY</fullName>
    </submittedName>
</protein>
<evidence type="ECO:0000313" key="1">
    <source>
        <dbReference type="EMBL" id="ANJ57327.1"/>
    </source>
</evidence>
<sequence length="137" mass="15380">MSNQALRILIADEQHFQRMRIERLFNRLGYYRVAPVHNLAELLTLVEYSATPFDLVVIHASLAGGALDLLDFFLDNPQVHYALIYDGQQAHLPPIPACGQQKVQVSHESLPDLASIERLMAIIDRPLPLVGTVISVR</sequence>
<dbReference type="RefSeq" id="WP_064678822.1">
    <property type="nucleotide sequence ID" value="NZ_CP014870.1"/>
</dbReference>
<dbReference type="KEGG" id="psil:PMA3_20090"/>
<accession>A0A191YWP9</accession>
<proteinExistence type="predicted"/>
<name>A0A191YWP9_9PSED</name>
<gene>
    <name evidence="1" type="ORF">PMA3_20090</name>
</gene>
<dbReference type="STRING" id="1853130.PMA3_20090"/>
<dbReference type="EMBL" id="CP014870">
    <property type="protein sequence ID" value="ANJ57327.1"/>
    <property type="molecule type" value="Genomic_DNA"/>
</dbReference>
<dbReference type="Proteomes" id="UP000078354">
    <property type="component" value="Chromosome"/>
</dbReference>
<dbReference type="OrthoDB" id="7028668at2"/>